<dbReference type="Gene3D" id="3.30.530.20">
    <property type="match status" value="1"/>
</dbReference>
<dbReference type="Pfam" id="PF08327">
    <property type="entry name" value="AHSA1"/>
    <property type="match status" value="1"/>
</dbReference>
<evidence type="ECO:0000256" key="1">
    <source>
        <dbReference type="ARBA" id="ARBA00006817"/>
    </source>
</evidence>
<dbReference type="InterPro" id="IPR023393">
    <property type="entry name" value="START-like_dom_sf"/>
</dbReference>
<evidence type="ECO:0000313" key="3">
    <source>
        <dbReference type="EMBL" id="ASV30383.1"/>
    </source>
</evidence>
<sequence length="146" mass="17152">MNAQSDFEIFSSRILNFPVEKVYKAFADPAHLKNWWGPNGFTNTIHEFDLRPGGKWLLTMHGPEKGNYENASVFETIKPNELIRWKRISQPLFDMEIAFEKITDSKTQISFRMIFETVEGCSKIRPFAEPKNEENFDRLEKEIETM</sequence>
<gene>
    <name evidence="3" type="ORF">CJ263_09245</name>
</gene>
<comment type="similarity">
    <text evidence="1">Belongs to the AHA1 family.</text>
</comment>
<feature type="domain" description="Activator of Hsp90 ATPase homologue 1/2-like C-terminal" evidence="2">
    <location>
        <begin position="17"/>
        <end position="143"/>
    </location>
</feature>
<dbReference type="EMBL" id="CP022957">
    <property type="protein sequence ID" value="ASV30383.1"/>
    <property type="molecule type" value="Genomic_DNA"/>
</dbReference>
<dbReference type="RefSeq" id="WP_094997002.1">
    <property type="nucleotide sequence ID" value="NZ_BMJL01000002.1"/>
</dbReference>
<keyword evidence="4" id="KW-1185">Reference proteome</keyword>
<name>A0A223V4S1_9FLAO</name>
<evidence type="ECO:0000259" key="2">
    <source>
        <dbReference type="Pfam" id="PF08327"/>
    </source>
</evidence>
<dbReference type="Proteomes" id="UP000215244">
    <property type="component" value="Chromosome"/>
</dbReference>
<protein>
    <submittedName>
        <fullName evidence="3">ATPase</fullName>
    </submittedName>
</protein>
<organism evidence="3 4">
    <name type="scientific">Maribacter cobaltidurans</name>
    <dbReference type="NCBI Taxonomy" id="1178778"/>
    <lineage>
        <taxon>Bacteria</taxon>
        <taxon>Pseudomonadati</taxon>
        <taxon>Bacteroidota</taxon>
        <taxon>Flavobacteriia</taxon>
        <taxon>Flavobacteriales</taxon>
        <taxon>Flavobacteriaceae</taxon>
        <taxon>Maribacter</taxon>
    </lineage>
</organism>
<reference evidence="3 4" key="1">
    <citation type="submission" date="2017-08" db="EMBL/GenBank/DDBJ databases">
        <title>The complete genome sequence of Maribacter sp. B1, isolated from deep-sea sediment.</title>
        <authorList>
            <person name="Wu Y.-H."/>
            <person name="Cheng H."/>
            <person name="Xu X.-W."/>
        </authorList>
    </citation>
    <scope>NUCLEOTIDE SEQUENCE [LARGE SCALE GENOMIC DNA]</scope>
    <source>
        <strain evidence="3 4">B1</strain>
    </source>
</reference>
<dbReference type="CDD" id="cd08894">
    <property type="entry name" value="SRPBCC_CalC_Aha1-like_1"/>
    <property type="match status" value="1"/>
</dbReference>
<dbReference type="OrthoDB" id="384974at2"/>
<dbReference type="InterPro" id="IPR013538">
    <property type="entry name" value="ASHA1/2-like_C"/>
</dbReference>
<evidence type="ECO:0000313" key="4">
    <source>
        <dbReference type="Proteomes" id="UP000215244"/>
    </source>
</evidence>
<dbReference type="KEGG" id="marb:CJ263_09245"/>
<dbReference type="AlphaFoldDB" id="A0A223V4S1"/>
<dbReference type="SUPFAM" id="SSF55961">
    <property type="entry name" value="Bet v1-like"/>
    <property type="match status" value="1"/>
</dbReference>
<proteinExistence type="inferred from homology"/>
<accession>A0A223V4S1</accession>